<dbReference type="AlphaFoldDB" id="A0A9P6XV67"/>
<keyword evidence="3" id="KW-1185">Reference proteome</keyword>
<evidence type="ECO:0000313" key="3">
    <source>
        <dbReference type="Proteomes" id="UP000740926"/>
    </source>
</evidence>
<dbReference type="EMBL" id="JAANIU010009623">
    <property type="protein sequence ID" value="KAG1532855.1"/>
    <property type="molecule type" value="Genomic_DNA"/>
</dbReference>
<comment type="caution">
    <text evidence="2">The sequence shown here is derived from an EMBL/GenBank/DDBJ whole genome shotgun (WGS) entry which is preliminary data.</text>
</comment>
<reference evidence="2 3" key="1">
    <citation type="journal article" date="2020" name="Microb. Genom.">
        <title>Genetic diversity of clinical and environmental Mucorales isolates obtained from an investigation of mucormycosis cases among solid organ transplant recipients.</title>
        <authorList>
            <person name="Nguyen M.H."/>
            <person name="Kaul D."/>
            <person name="Muto C."/>
            <person name="Cheng S.J."/>
            <person name="Richter R.A."/>
            <person name="Bruno V.M."/>
            <person name="Liu G."/>
            <person name="Beyhan S."/>
            <person name="Sundermann A.J."/>
            <person name="Mounaud S."/>
            <person name="Pasculle A.W."/>
            <person name="Nierman W.C."/>
            <person name="Driscoll E."/>
            <person name="Cumbie R."/>
            <person name="Clancy C.J."/>
            <person name="Dupont C.L."/>
        </authorList>
    </citation>
    <scope>NUCLEOTIDE SEQUENCE [LARGE SCALE GENOMIC DNA]</scope>
    <source>
        <strain evidence="2 3">GL24</strain>
    </source>
</reference>
<organism evidence="2 3">
    <name type="scientific">Rhizopus delemar</name>
    <dbReference type="NCBI Taxonomy" id="936053"/>
    <lineage>
        <taxon>Eukaryota</taxon>
        <taxon>Fungi</taxon>
        <taxon>Fungi incertae sedis</taxon>
        <taxon>Mucoromycota</taxon>
        <taxon>Mucoromycotina</taxon>
        <taxon>Mucoromycetes</taxon>
        <taxon>Mucorales</taxon>
        <taxon>Mucorineae</taxon>
        <taxon>Rhizopodaceae</taxon>
        <taxon>Rhizopus</taxon>
    </lineage>
</organism>
<gene>
    <name evidence="2" type="ORF">G6F50_016069</name>
</gene>
<evidence type="ECO:0000313" key="2">
    <source>
        <dbReference type="EMBL" id="KAG1532855.1"/>
    </source>
</evidence>
<name>A0A9P6XV67_9FUNG</name>
<proteinExistence type="predicted"/>
<evidence type="ECO:0000256" key="1">
    <source>
        <dbReference type="SAM" id="MobiDB-lite"/>
    </source>
</evidence>
<accession>A0A9P6XV67</accession>
<dbReference type="Pfam" id="PF09839">
    <property type="entry name" value="DUF2066"/>
    <property type="match status" value="1"/>
</dbReference>
<dbReference type="InterPro" id="IPR018642">
    <property type="entry name" value="DUF2066"/>
</dbReference>
<protein>
    <submittedName>
        <fullName evidence="2">Uncharacterized protein</fullName>
    </submittedName>
</protein>
<feature type="region of interest" description="Disordered" evidence="1">
    <location>
        <begin position="142"/>
        <end position="163"/>
    </location>
</feature>
<dbReference type="Proteomes" id="UP000740926">
    <property type="component" value="Unassembled WGS sequence"/>
</dbReference>
<sequence>MQLIGKLYRANGGWQADWVFVDNGRELNKWTSKDANAMRAMAAGADGAADALVKRYAKAGVATGQAGTYRVVVTGINSADDYLRLAAGLRDVPVVRNVTPLHASASQLELSLEMTTGLAGFNRMLGDNGVLVPSAPLPALPTPIDDTTGTPVAAPVSNEYRLR</sequence>